<proteinExistence type="predicted"/>
<dbReference type="EMBL" id="MTCZ01000002">
    <property type="protein sequence ID" value="OWP85330.1"/>
    <property type="molecule type" value="Genomic_DNA"/>
</dbReference>
<evidence type="ECO:0000313" key="2">
    <source>
        <dbReference type="Proteomes" id="UP000197768"/>
    </source>
</evidence>
<protein>
    <recommendedName>
        <fullName evidence="3">HNH endonuclease 5 domain-containing protein</fullName>
    </recommendedName>
</protein>
<evidence type="ECO:0008006" key="3">
    <source>
        <dbReference type="Google" id="ProtNLM"/>
    </source>
</evidence>
<accession>A0A246GLV6</accession>
<sequence length="326" mass="37416">MSKKVDNRKKLFDKFSNQLHLLKSYGLIDIELKYDRTYICPICLGQFEESDIISSNTKNFLTEEDAPPEKLYGKRIALTCKKCNSSAGHQIDNHLINRIREIDDNNYYKGSTQFRNFDFEGENITAEITSNGDGTLRVLHRNKKNNPNLLEKFIYGIKTKNVGPLLNLKPKDYKIIPERVDLALLKTSYIITFSKFGYIFLLDDFYQNIRNQIKDMDAKPSGELFLSNQLQSENVGTYYVLNKNAKSIFNVFSLKTEYSETIVSSIIPLPNLTAKKIHSTLTSNGYNVNQPGKIGVNLDVSTYDMNADLFSDIDEIKKIINWKNVL</sequence>
<dbReference type="RefSeq" id="WP_088389997.1">
    <property type="nucleotide sequence ID" value="NZ_CP097869.1"/>
</dbReference>
<name>A0A246GLV6_9FLAO</name>
<gene>
    <name evidence="1" type="ORF">BWK59_00300</name>
</gene>
<dbReference type="AlphaFoldDB" id="A0A246GLV6"/>
<comment type="caution">
    <text evidence="1">The sequence shown here is derived from an EMBL/GenBank/DDBJ whole genome shotgun (WGS) entry which is preliminary data.</text>
</comment>
<evidence type="ECO:0000313" key="1">
    <source>
        <dbReference type="EMBL" id="OWP85330.1"/>
    </source>
</evidence>
<reference evidence="1 2" key="1">
    <citation type="journal article" date="2017" name="Infect. Genet. Evol.">
        <title>Comparative genome analysis of fish pathogen Flavobacterium columnare reveals extensive sequence diversity within the species.</title>
        <authorList>
            <person name="Kayansamruaj P."/>
            <person name="Dong H.T."/>
            <person name="Hirono I."/>
            <person name="Kondo H."/>
            <person name="Senapin S."/>
            <person name="Rodkhum C."/>
        </authorList>
    </citation>
    <scope>NUCLEOTIDE SEQUENCE [LARGE SCALE GENOMIC DNA]</scope>
    <source>
        <strain evidence="1 2">1215</strain>
    </source>
</reference>
<dbReference type="Proteomes" id="UP000197768">
    <property type="component" value="Unassembled WGS sequence"/>
</dbReference>
<organism evidence="1 2">
    <name type="scientific">Flavobacterium davisii</name>
    <dbReference type="NCBI Taxonomy" id="2906077"/>
    <lineage>
        <taxon>Bacteria</taxon>
        <taxon>Pseudomonadati</taxon>
        <taxon>Bacteroidota</taxon>
        <taxon>Flavobacteriia</taxon>
        <taxon>Flavobacteriales</taxon>
        <taxon>Flavobacteriaceae</taxon>
        <taxon>Flavobacterium</taxon>
    </lineage>
</organism>